<dbReference type="PANTHER" id="PTHR30250">
    <property type="entry name" value="PST FAMILY PREDICTED COLANIC ACID TRANSPORTER"/>
    <property type="match status" value="1"/>
</dbReference>
<keyword evidence="4 6" id="KW-1133">Transmembrane helix</keyword>
<comment type="subcellular location">
    <subcellularLocation>
        <location evidence="1">Cell membrane</location>
        <topology evidence="1">Multi-pass membrane protein</topology>
    </subcellularLocation>
</comment>
<feature type="transmembrane region" description="Helical" evidence="6">
    <location>
        <begin position="132"/>
        <end position="153"/>
    </location>
</feature>
<organism evidence="7 8">
    <name type="scientific">Candidatus Woesebacteria bacterium RIFCSPHIGHO2_01_FULL_40_22</name>
    <dbReference type="NCBI Taxonomy" id="1802499"/>
    <lineage>
        <taxon>Bacteria</taxon>
        <taxon>Candidatus Woeseibacteriota</taxon>
    </lineage>
</organism>
<evidence type="ECO:0000313" key="8">
    <source>
        <dbReference type="Proteomes" id="UP000179221"/>
    </source>
</evidence>
<dbReference type="Proteomes" id="UP000179221">
    <property type="component" value="Unassembled WGS sequence"/>
</dbReference>
<feature type="transmembrane region" description="Helical" evidence="6">
    <location>
        <begin position="99"/>
        <end position="120"/>
    </location>
</feature>
<name>A0A1F7YK27_9BACT</name>
<proteinExistence type="predicted"/>
<dbReference type="GO" id="GO:0005886">
    <property type="term" value="C:plasma membrane"/>
    <property type="evidence" value="ECO:0007669"/>
    <property type="project" value="UniProtKB-SubCell"/>
</dbReference>
<keyword evidence="5 6" id="KW-0472">Membrane</keyword>
<keyword evidence="3 6" id="KW-0812">Transmembrane</keyword>
<evidence type="ECO:0000256" key="2">
    <source>
        <dbReference type="ARBA" id="ARBA00022475"/>
    </source>
</evidence>
<evidence type="ECO:0000313" key="7">
    <source>
        <dbReference type="EMBL" id="OGM27550.1"/>
    </source>
</evidence>
<keyword evidence="2" id="KW-1003">Cell membrane</keyword>
<evidence type="ECO:0000256" key="6">
    <source>
        <dbReference type="SAM" id="Phobius"/>
    </source>
</evidence>
<sequence length="431" mass="47595">MKRYYNRARTLALSATARDTYTLFIGNVTSAFLAFLFTILVARALSVGDFGIFSAANNLVLMIISVTDLGISSGVINFASKNFSEGNTTRANEYIKAAFLLRLISVVVISFFLIIFSKFITNKFIATSDREVAYWSVIIIFLFLPCTFIPFVLRSKREFLKSSIVDVSVGIGRLLFVGLIVALGLASIRHTLLAYALGALFSSLVGFYFIGVKFARARPQKFIYLSLIRFSGWLGVSSVISAVSGRLDITMLAALLGATATGIYSISSRLAFFIVLLASSYSSVLAPRFASFGDPANVKTYIKKACLALIPMVVGILLWVLIARSFIILLFGEKYIESIPIFKALAAAMIPFLLTVPAVTAIIYAMKKPILVGSFALFQLIATFFMNLYFIPKYGSFGPAITFAIVNTILAVYVWFIVIKYYWPFDKQHVK</sequence>
<comment type="caution">
    <text evidence="7">The sequence shown here is derived from an EMBL/GenBank/DDBJ whole genome shotgun (WGS) entry which is preliminary data.</text>
</comment>
<dbReference type="PANTHER" id="PTHR30250:SF11">
    <property type="entry name" value="O-ANTIGEN TRANSPORTER-RELATED"/>
    <property type="match status" value="1"/>
</dbReference>
<reference evidence="7 8" key="1">
    <citation type="journal article" date="2016" name="Nat. Commun.">
        <title>Thousands of microbial genomes shed light on interconnected biogeochemical processes in an aquifer system.</title>
        <authorList>
            <person name="Anantharaman K."/>
            <person name="Brown C.T."/>
            <person name="Hug L.A."/>
            <person name="Sharon I."/>
            <person name="Castelle C.J."/>
            <person name="Probst A.J."/>
            <person name="Thomas B.C."/>
            <person name="Singh A."/>
            <person name="Wilkins M.J."/>
            <person name="Karaoz U."/>
            <person name="Brodie E.L."/>
            <person name="Williams K.H."/>
            <person name="Hubbard S.S."/>
            <person name="Banfield J.F."/>
        </authorList>
    </citation>
    <scope>NUCLEOTIDE SEQUENCE [LARGE SCALE GENOMIC DNA]</scope>
</reference>
<feature type="transmembrane region" description="Helical" evidence="6">
    <location>
        <begin position="344"/>
        <end position="364"/>
    </location>
</feature>
<feature type="transmembrane region" description="Helical" evidence="6">
    <location>
        <begin position="370"/>
        <end position="391"/>
    </location>
</feature>
<feature type="transmembrane region" description="Helical" evidence="6">
    <location>
        <begin position="192"/>
        <end position="210"/>
    </location>
</feature>
<dbReference type="AlphaFoldDB" id="A0A1F7YK27"/>
<feature type="transmembrane region" description="Helical" evidence="6">
    <location>
        <begin position="271"/>
        <end position="289"/>
    </location>
</feature>
<evidence type="ECO:0000256" key="1">
    <source>
        <dbReference type="ARBA" id="ARBA00004651"/>
    </source>
</evidence>
<feature type="transmembrane region" description="Helical" evidence="6">
    <location>
        <begin position="222"/>
        <end position="243"/>
    </location>
</feature>
<feature type="transmembrane region" description="Helical" evidence="6">
    <location>
        <begin position="21"/>
        <end position="46"/>
    </location>
</feature>
<dbReference type="InterPro" id="IPR050833">
    <property type="entry name" value="Poly_Biosynth_Transport"/>
</dbReference>
<evidence type="ECO:0000256" key="5">
    <source>
        <dbReference type="ARBA" id="ARBA00023136"/>
    </source>
</evidence>
<evidence type="ECO:0000256" key="3">
    <source>
        <dbReference type="ARBA" id="ARBA00022692"/>
    </source>
</evidence>
<evidence type="ECO:0008006" key="9">
    <source>
        <dbReference type="Google" id="ProtNLM"/>
    </source>
</evidence>
<feature type="transmembrane region" description="Helical" evidence="6">
    <location>
        <begin position="165"/>
        <end position="186"/>
    </location>
</feature>
<dbReference type="Pfam" id="PF01943">
    <property type="entry name" value="Polysacc_synt"/>
    <property type="match status" value="1"/>
</dbReference>
<dbReference type="EMBL" id="MGGL01000004">
    <property type="protein sequence ID" value="OGM27550.1"/>
    <property type="molecule type" value="Genomic_DNA"/>
</dbReference>
<feature type="transmembrane region" description="Helical" evidence="6">
    <location>
        <begin position="309"/>
        <end position="332"/>
    </location>
</feature>
<accession>A0A1F7YK27</accession>
<dbReference type="InterPro" id="IPR002797">
    <property type="entry name" value="Polysacc_synth"/>
</dbReference>
<feature type="transmembrane region" description="Helical" evidence="6">
    <location>
        <begin position="58"/>
        <end position="79"/>
    </location>
</feature>
<protein>
    <recommendedName>
        <fullName evidence="9">Polysaccharide biosynthesis protein C-terminal domain-containing protein</fullName>
    </recommendedName>
</protein>
<evidence type="ECO:0000256" key="4">
    <source>
        <dbReference type="ARBA" id="ARBA00022989"/>
    </source>
</evidence>
<feature type="transmembrane region" description="Helical" evidence="6">
    <location>
        <begin position="403"/>
        <end position="423"/>
    </location>
</feature>
<gene>
    <name evidence="7" type="ORF">A2628_02055</name>
</gene>